<name>A0A2N0R220_9GLOM</name>
<accession>A0A2N0R220</accession>
<feature type="region of interest" description="Disordered" evidence="1">
    <location>
        <begin position="67"/>
        <end position="152"/>
    </location>
</feature>
<dbReference type="EMBL" id="LLXH01001852">
    <property type="protein sequence ID" value="PKC57358.1"/>
    <property type="molecule type" value="Genomic_DNA"/>
</dbReference>
<sequence>MESYRGQEDFEEQLLREVKTFVTKNFKEAQLRQKEELDDTFDKIFFRTLKTHRLLVEISDITERLQKESDHPYTLSNNNPFLKEYEDKSPLSESSDDDECLKDVKKHIKKKQGARSSDSEDDSTIDSSSEVEKKMELQPENKPDTDKINKTPLEGFSRVVKKVLSLVMFIRALVR</sequence>
<dbReference type="AlphaFoldDB" id="A0A2N0R220"/>
<evidence type="ECO:0000313" key="3">
    <source>
        <dbReference type="Proteomes" id="UP000232688"/>
    </source>
</evidence>
<comment type="caution">
    <text evidence="2">The sequence shown here is derived from an EMBL/GenBank/DDBJ whole genome shotgun (WGS) entry which is preliminary data.</text>
</comment>
<dbReference type="VEuPathDB" id="FungiDB:FUN_009467"/>
<gene>
    <name evidence="2" type="ORF">RhiirA1_401472</name>
</gene>
<dbReference type="VEuPathDB" id="FungiDB:RhiirA1_401472"/>
<feature type="compositionally biased region" description="Basic residues" evidence="1">
    <location>
        <begin position="104"/>
        <end position="113"/>
    </location>
</feature>
<evidence type="ECO:0000313" key="2">
    <source>
        <dbReference type="EMBL" id="PKC57358.1"/>
    </source>
</evidence>
<evidence type="ECO:0000256" key="1">
    <source>
        <dbReference type="SAM" id="MobiDB-lite"/>
    </source>
</evidence>
<reference evidence="2 3" key="2">
    <citation type="submission" date="2017-10" db="EMBL/GenBank/DDBJ databases">
        <title>Genome analyses suggest a sexual origin of heterokaryosis in a supposedly ancient asexual fungus.</title>
        <authorList>
            <person name="Corradi N."/>
            <person name="Sedzielewska K."/>
            <person name="Noel J."/>
            <person name="Charron P."/>
            <person name="Farinelli L."/>
            <person name="Marton T."/>
            <person name="Kruger M."/>
            <person name="Pelin A."/>
            <person name="Brachmann A."/>
            <person name="Corradi N."/>
        </authorList>
    </citation>
    <scope>NUCLEOTIDE SEQUENCE [LARGE SCALE GENOMIC DNA]</scope>
    <source>
        <strain evidence="2 3">A1</strain>
    </source>
</reference>
<dbReference type="Proteomes" id="UP000232688">
    <property type="component" value="Unassembled WGS sequence"/>
</dbReference>
<protein>
    <submittedName>
        <fullName evidence="2">Uncharacterized protein</fullName>
    </submittedName>
</protein>
<proteinExistence type="predicted"/>
<reference evidence="2 3" key="1">
    <citation type="submission" date="2017-10" db="EMBL/GenBank/DDBJ databases">
        <title>Extensive intraspecific genome diversity in a model arbuscular mycorrhizal fungus.</title>
        <authorList>
            <person name="Chen E.C.H."/>
            <person name="Morin E."/>
            <person name="Baudet D."/>
            <person name="Noel J."/>
            <person name="Ndikumana S."/>
            <person name="Charron P."/>
            <person name="St-Onge C."/>
            <person name="Giorgi J."/>
            <person name="Grigoriev I.V."/>
            <person name="Roux C."/>
            <person name="Martin F.M."/>
            <person name="Corradi N."/>
        </authorList>
    </citation>
    <scope>NUCLEOTIDE SEQUENCE [LARGE SCALE GENOMIC DNA]</scope>
    <source>
        <strain evidence="2 3">A1</strain>
    </source>
</reference>
<organism evidence="2 3">
    <name type="scientific">Rhizophagus irregularis</name>
    <dbReference type="NCBI Taxonomy" id="588596"/>
    <lineage>
        <taxon>Eukaryota</taxon>
        <taxon>Fungi</taxon>
        <taxon>Fungi incertae sedis</taxon>
        <taxon>Mucoromycota</taxon>
        <taxon>Glomeromycotina</taxon>
        <taxon>Glomeromycetes</taxon>
        <taxon>Glomerales</taxon>
        <taxon>Glomeraceae</taxon>
        <taxon>Rhizophagus</taxon>
    </lineage>
</organism>
<feature type="compositionally biased region" description="Basic and acidic residues" evidence="1">
    <location>
        <begin position="130"/>
        <end position="149"/>
    </location>
</feature>